<dbReference type="EMBL" id="WOWP01000045">
    <property type="protein sequence ID" value="MUV04374.1"/>
    <property type="molecule type" value="Genomic_DNA"/>
</dbReference>
<feature type="chain" id="PRO_5027110754" description="DUF4932 domain-containing protein" evidence="1">
    <location>
        <begin position="21"/>
        <end position="373"/>
    </location>
</feature>
<dbReference type="RefSeq" id="WP_157483575.1">
    <property type="nucleotide sequence ID" value="NZ_WOWP01000045.1"/>
</dbReference>
<feature type="signal peptide" evidence="1">
    <location>
        <begin position="1"/>
        <end position="20"/>
    </location>
</feature>
<comment type="caution">
    <text evidence="2">The sequence shown here is derived from an EMBL/GenBank/DDBJ whole genome shotgun (WGS) entry which is preliminary data.</text>
</comment>
<proteinExistence type="predicted"/>
<accession>A0A6N8HF76</accession>
<keyword evidence="3" id="KW-1185">Reference proteome</keyword>
<dbReference type="OrthoDB" id="788362at2"/>
<sequence length="373" mass="42323">MKKLAIILLLFLSASCNSQEAPSNFSLSVSPTVAQTKENAAVIAALKQFLETKNNDQTNNPYWKKSDFTRFIYPYAGIVNIEQGKLGSDYYKPVLMEIINTTNSDKKIVKIGYVGHNENTGENIIRTIYNLVANHIDGQVIFSSYLDYATSHWRKEKHGSVNYYISPAKSFNKEEADSQKKDIEKICAFFHTTPIPVDYYSCTDPVELFSIKGYDYTPMMYVSATGGLAEAGNIVFSGNNSDYYTHEIVHIYTNSLYPNMPKILDEGLATYFGGSGKYDYQWHKKAMKQYIASHKVDYVGLIENPYEREYINDETPVPYMIGALICEKAIKELGKDKFISYIKEHTSNGDLWTLLSKLGITKENIHDELTAML</sequence>
<name>A0A6N8HF76_9FLAO</name>
<reference evidence="2 3" key="1">
    <citation type="submission" date="2019-12" db="EMBL/GenBank/DDBJ databases">
        <authorList>
            <person name="Sun J.-Q."/>
        </authorList>
    </citation>
    <scope>NUCLEOTIDE SEQUENCE [LARGE SCALE GENOMIC DNA]</scope>
    <source>
        <strain evidence="2 3">JCM 17928</strain>
    </source>
</reference>
<protein>
    <recommendedName>
        <fullName evidence="4">DUF4932 domain-containing protein</fullName>
    </recommendedName>
</protein>
<evidence type="ECO:0008006" key="4">
    <source>
        <dbReference type="Google" id="ProtNLM"/>
    </source>
</evidence>
<dbReference type="Proteomes" id="UP000433945">
    <property type="component" value="Unassembled WGS sequence"/>
</dbReference>
<dbReference type="PROSITE" id="PS51257">
    <property type="entry name" value="PROKAR_LIPOPROTEIN"/>
    <property type="match status" value="1"/>
</dbReference>
<organism evidence="2 3">
    <name type="scientific">Flavobacterium rakeshii</name>
    <dbReference type="NCBI Taxonomy" id="1038845"/>
    <lineage>
        <taxon>Bacteria</taxon>
        <taxon>Pseudomonadati</taxon>
        <taxon>Bacteroidota</taxon>
        <taxon>Flavobacteriia</taxon>
        <taxon>Flavobacteriales</taxon>
        <taxon>Flavobacteriaceae</taxon>
        <taxon>Flavobacterium</taxon>
    </lineage>
</organism>
<keyword evidence="1" id="KW-0732">Signal</keyword>
<evidence type="ECO:0000256" key="1">
    <source>
        <dbReference type="SAM" id="SignalP"/>
    </source>
</evidence>
<dbReference type="AlphaFoldDB" id="A0A6N8HF76"/>
<evidence type="ECO:0000313" key="2">
    <source>
        <dbReference type="EMBL" id="MUV04374.1"/>
    </source>
</evidence>
<gene>
    <name evidence="2" type="ORF">GN157_11710</name>
</gene>
<evidence type="ECO:0000313" key="3">
    <source>
        <dbReference type="Proteomes" id="UP000433945"/>
    </source>
</evidence>